<evidence type="ECO:0000256" key="1">
    <source>
        <dbReference type="SAM" id="Phobius"/>
    </source>
</evidence>
<keyword evidence="1" id="KW-0812">Transmembrane</keyword>
<keyword evidence="1" id="KW-1133">Transmembrane helix</keyword>
<reference evidence="2 3" key="1">
    <citation type="journal article" date="2010" name="Proc. Natl. Acad. Sci. U.S.A.">
        <title>Enigmatic, ultrasmall, uncultivated Archaea.</title>
        <authorList>
            <person name="Baker B.J."/>
            <person name="Comolli L.R."/>
            <person name="Dick G.J."/>
            <person name="Hauser L.J."/>
            <person name="Hyatt D."/>
            <person name="Dill B.D."/>
            <person name="Land M.L."/>
            <person name="Verberkmoes N.C."/>
            <person name="Hettich R.L."/>
            <person name="Banfield J.F."/>
        </authorList>
    </citation>
    <scope>NUCLEOTIDE SEQUENCE [LARGE SCALE GENOMIC DNA]</scope>
</reference>
<dbReference type="EMBL" id="GG745575">
    <property type="protein sequence ID" value="EFD92556.1"/>
    <property type="molecule type" value="Genomic_DNA"/>
</dbReference>
<gene>
    <name evidence="2" type="ORF">BJBARM5_0730</name>
</gene>
<protein>
    <submittedName>
        <fullName evidence="2">Uncharacterized protein</fullName>
    </submittedName>
</protein>
<proteinExistence type="predicted"/>
<name>D6GW56_PARA5</name>
<keyword evidence="1" id="KW-0472">Membrane</keyword>
<feature type="transmembrane region" description="Helical" evidence="1">
    <location>
        <begin position="12"/>
        <end position="33"/>
    </location>
</feature>
<organism evidence="2 3">
    <name type="scientific">Candidatus Parvarchaeum acidophilus ARMAN-5</name>
    <dbReference type="NCBI Taxonomy" id="662762"/>
    <lineage>
        <taxon>Archaea</taxon>
        <taxon>Candidatus Parvarchaeota</taxon>
        <taxon>Candidatus Parvarchaeum</taxon>
    </lineage>
</organism>
<sequence length="65" mass="7246">MDKTRKKSNFLIYEIVLIVAVIVVAIVIIHEIVPASPSLALQSFIHTVPTGVTVYAWPKTGHKYQ</sequence>
<dbReference type="Proteomes" id="UP000009376">
    <property type="component" value="Unassembled WGS sequence"/>
</dbReference>
<accession>D6GW56</accession>
<evidence type="ECO:0000313" key="2">
    <source>
        <dbReference type="EMBL" id="EFD92556.1"/>
    </source>
</evidence>
<evidence type="ECO:0000313" key="3">
    <source>
        <dbReference type="Proteomes" id="UP000009376"/>
    </source>
</evidence>
<dbReference type="AlphaFoldDB" id="D6GW56"/>